<evidence type="ECO:0000256" key="3">
    <source>
        <dbReference type="ARBA" id="ARBA00022475"/>
    </source>
</evidence>
<dbReference type="CDD" id="cd14265">
    <property type="entry name" value="UDPK_IM_like"/>
    <property type="match status" value="1"/>
</dbReference>
<evidence type="ECO:0000256" key="5">
    <source>
        <dbReference type="ARBA" id="ARBA00022679"/>
    </source>
</evidence>
<keyword evidence="17" id="KW-1185">Reference proteome</keyword>
<evidence type="ECO:0000256" key="11">
    <source>
        <dbReference type="ARBA" id="ARBA00023098"/>
    </source>
</evidence>
<dbReference type="Proteomes" id="UP001597451">
    <property type="component" value="Unassembled WGS sequence"/>
</dbReference>
<comment type="subcellular location">
    <subcellularLocation>
        <location evidence="1">Cell membrane</location>
        <topology evidence="1">Multi-pass membrane protein</topology>
    </subcellularLocation>
</comment>
<organism evidence="16 17">
    <name type="scientific">Oceanobacillus kapialis</name>
    <dbReference type="NCBI Taxonomy" id="481353"/>
    <lineage>
        <taxon>Bacteria</taxon>
        <taxon>Bacillati</taxon>
        <taxon>Bacillota</taxon>
        <taxon>Bacilli</taxon>
        <taxon>Bacillales</taxon>
        <taxon>Bacillaceae</taxon>
        <taxon>Oceanobacillus</taxon>
    </lineage>
</organism>
<dbReference type="Gene3D" id="1.10.287.3610">
    <property type="match status" value="1"/>
</dbReference>
<evidence type="ECO:0000256" key="15">
    <source>
        <dbReference type="SAM" id="Phobius"/>
    </source>
</evidence>
<keyword evidence="11" id="KW-0443">Lipid metabolism</keyword>
<feature type="transmembrane region" description="Helical" evidence="15">
    <location>
        <begin position="92"/>
        <end position="113"/>
    </location>
</feature>
<evidence type="ECO:0000313" key="17">
    <source>
        <dbReference type="Proteomes" id="UP001597451"/>
    </source>
</evidence>
<keyword evidence="3" id="KW-1003">Cell membrane</keyword>
<keyword evidence="8 16" id="KW-0418">Kinase</keyword>
<keyword evidence="13" id="KW-0594">Phospholipid biosynthesis</keyword>
<evidence type="ECO:0000256" key="7">
    <source>
        <dbReference type="ARBA" id="ARBA00022741"/>
    </source>
</evidence>
<dbReference type="EC" id="2.7.1.-" evidence="16"/>
<protein>
    <submittedName>
        <fullName evidence="16">Diacylglycerol kinase family protein</fullName>
        <ecNumber evidence="16">2.7.1.-</ecNumber>
    </submittedName>
</protein>
<evidence type="ECO:0000256" key="8">
    <source>
        <dbReference type="ARBA" id="ARBA00022777"/>
    </source>
</evidence>
<keyword evidence="4" id="KW-0444">Lipid biosynthesis</keyword>
<comment type="similarity">
    <text evidence="2">Belongs to the bacterial diacylglycerol kinase family.</text>
</comment>
<evidence type="ECO:0000256" key="13">
    <source>
        <dbReference type="ARBA" id="ARBA00023209"/>
    </source>
</evidence>
<dbReference type="GO" id="GO:0016301">
    <property type="term" value="F:kinase activity"/>
    <property type="evidence" value="ECO:0007669"/>
    <property type="project" value="UniProtKB-KW"/>
</dbReference>
<evidence type="ECO:0000313" key="16">
    <source>
        <dbReference type="EMBL" id="MFD2630861.1"/>
    </source>
</evidence>
<keyword evidence="7" id="KW-0547">Nucleotide-binding</keyword>
<dbReference type="InterPro" id="IPR033717">
    <property type="entry name" value="UDPK"/>
</dbReference>
<name>A0ABW5Q5R5_9BACI</name>
<dbReference type="PANTHER" id="PTHR34299:SF1">
    <property type="entry name" value="DIACYLGLYCEROL KINASE"/>
    <property type="match status" value="1"/>
</dbReference>
<keyword evidence="6 15" id="KW-0812">Transmembrane</keyword>
<keyword evidence="5 16" id="KW-0808">Transferase</keyword>
<dbReference type="Pfam" id="PF01219">
    <property type="entry name" value="DAGK_prokar"/>
    <property type="match status" value="1"/>
</dbReference>
<dbReference type="InterPro" id="IPR036945">
    <property type="entry name" value="DAGK_sf"/>
</dbReference>
<evidence type="ECO:0000256" key="12">
    <source>
        <dbReference type="ARBA" id="ARBA00023136"/>
    </source>
</evidence>
<evidence type="ECO:0000256" key="2">
    <source>
        <dbReference type="ARBA" id="ARBA00005967"/>
    </source>
</evidence>
<evidence type="ECO:0000256" key="6">
    <source>
        <dbReference type="ARBA" id="ARBA00022692"/>
    </source>
</evidence>
<reference evidence="17" key="1">
    <citation type="journal article" date="2019" name="Int. J. Syst. Evol. Microbiol.">
        <title>The Global Catalogue of Microorganisms (GCM) 10K type strain sequencing project: providing services to taxonomists for standard genome sequencing and annotation.</title>
        <authorList>
            <consortium name="The Broad Institute Genomics Platform"/>
            <consortium name="The Broad Institute Genome Sequencing Center for Infectious Disease"/>
            <person name="Wu L."/>
            <person name="Ma J."/>
        </authorList>
    </citation>
    <scope>NUCLEOTIDE SEQUENCE [LARGE SCALE GENOMIC DNA]</scope>
    <source>
        <strain evidence="17">TISTR 1858</strain>
    </source>
</reference>
<accession>A0ABW5Q5R5</accession>
<gene>
    <name evidence="16" type="ORF">ACFSUN_19010</name>
</gene>
<evidence type="ECO:0000256" key="14">
    <source>
        <dbReference type="ARBA" id="ARBA00023264"/>
    </source>
</evidence>
<dbReference type="PANTHER" id="PTHR34299">
    <property type="entry name" value="DIACYLGLYCEROL KINASE"/>
    <property type="match status" value="1"/>
</dbReference>
<comment type="caution">
    <text evidence="16">The sequence shown here is derived from an EMBL/GenBank/DDBJ whole genome shotgun (WGS) entry which is preliminary data.</text>
</comment>
<feature type="transmembrane region" description="Helical" evidence="15">
    <location>
        <begin position="27"/>
        <end position="45"/>
    </location>
</feature>
<keyword evidence="10 15" id="KW-1133">Transmembrane helix</keyword>
<keyword evidence="14" id="KW-1208">Phospholipid metabolism</keyword>
<proteinExistence type="inferred from homology"/>
<dbReference type="RefSeq" id="WP_379564505.1">
    <property type="nucleotide sequence ID" value="NZ_CP085256.1"/>
</dbReference>
<keyword evidence="9" id="KW-0067">ATP-binding</keyword>
<keyword evidence="12 15" id="KW-0472">Membrane</keyword>
<evidence type="ECO:0000256" key="1">
    <source>
        <dbReference type="ARBA" id="ARBA00004651"/>
    </source>
</evidence>
<dbReference type="InterPro" id="IPR000829">
    <property type="entry name" value="DAGK"/>
</dbReference>
<sequence>MKDKRRSIGFKFALNGIWSVMKSERNFRLHLLAAIIVIIAGFVVELSRIEWLFTVVAIGSVLSAESLNSAVEKMLDYLNPDVHPQAKIVKDVAAGAVLLTAVMATIIGVIVFLPNIVSMLKSW</sequence>
<feature type="transmembrane region" description="Helical" evidence="15">
    <location>
        <begin position="51"/>
        <end position="71"/>
    </location>
</feature>
<evidence type="ECO:0000256" key="4">
    <source>
        <dbReference type="ARBA" id="ARBA00022516"/>
    </source>
</evidence>
<dbReference type="EMBL" id="JBHUMX010000045">
    <property type="protein sequence ID" value="MFD2630861.1"/>
    <property type="molecule type" value="Genomic_DNA"/>
</dbReference>
<evidence type="ECO:0000256" key="9">
    <source>
        <dbReference type="ARBA" id="ARBA00022840"/>
    </source>
</evidence>
<evidence type="ECO:0000256" key="10">
    <source>
        <dbReference type="ARBA" id="ARBA00022989"/>
    </source>
</evidence>